<proteinExistence type="predicted"/>
<feature type="region of interest" description="Disordered" evidence="2">
    <location>
        <begin position="133"/>
        <end position="156"/>
    </location>
</feature>
<name>A0A7S6P1I7_9PHYC</name>
<dbReference type="EMBL" id="MK522034">
    <property type="protein sequence ID" value="QOR60255.1"/>
    <property type="molecule type" value="Genomic_DNA"/>
</dbReference>
<organism evidence="3">
    <name type="scientific">Bathycoccus sp. RCC716 virus 1</name>
    <dbReference type="NCBI Taxonomy" id="2530038"/>
    <lineage>
        <taxon>Viruses</taxon>
        <taxon>Varidnaviria</taxon>
        <taxon>Bamfordvirae</taxon>
        <taxon>Nucleocytoviricota</taxon>
        <taxon>Megaviricetes</taxon>
        <taxon>Algavirales</taxon>
        <taxon>Phycodnaviridae</taxon>
        <taxon>Prasinovirus</taxon>
    </lineage>
</organism>
<protein>
    <submittedName>
        <fullName evidence="3">Uncharacterized protein</fullName>
    </submittedName>
</protein>
<feature type="compositionally biased region" description="Basic and acidic residues" evidence="2">
    <location>
        <begin position="142"/>
        <end position="151"/>
    </location>
</feature>
<sequence length="201" mass="23172">MSDSIENILIGLVRDSNDHIDKINNSVLSNNKLLQTLVEKVTKIEEENKCLREKMDSVIETNMRLREKIEVQEHPKKKTKVPKEPKIECSEMTAKGNKCTKPCIPGETCCTLHMKMREKQACLPVHTEPKKKRPILKKKKKEVPVHNHKPGELPTETCELCETHGDIFDPDMPNSEFEESQDDGDISIEEKLRKMLDEEEN</sequence>
<evidence type="ECO:0000256" key="1">
    <source>
        <dbReference type="SAM" id="Coils"/>
    </source>
</evidence>
<reference evidence="3" key="1">
    <citation type="submission" date="2019-02" db="EMBL/GenBank/DDBJ databases">
        <authorList>
            <person name="Bachy C."/>
            <person name="Yung C.-M."/>
            <person name="Roux S."/>
            <person name="Sullivan M.B."/>
            <person name="Worden A.Z."/>
        </authorList>
    </citation>
    <scope>NUCLEOTIDE SEQUENCE</scope>
    <source>
        <strain evidence="3">BII-V1</strain>
    </source>
</reference>
<keyword evidence="1" id="KW-0175">Coiled coil</keyword>
<feature type="coiled-coil region" evidence="1">
    <location>
        <begin position="34"/>
        <end position="68"/>
    </location>
</feature>
<evidence type="ECO:0000313" key="3">
    <source>
        <dbReference type="EMBL" id="QOR60255.1"/>
    </source>
</evidence>
<evidence type="ECO:0000256" key="2">
    <source>
        <dbReference type="SAM" id="MobiDB-lite"/>
    </source>
</evidence>
<accession>A0A7S6P1I7</accession>